<dbReference type="GO" id="GO:0004252">
    <property type="term" value="F:serine-type endopeptidase activity"/>
    <property type="evidence" value="ECO:0007669"/>
    <property type="project" value="InterPro"/>
</dbReference>
<feature type="domain" description="Peptidase S26" evidence="4">
    <location>
        <begin position="106"/>
        <end position="143"/>
    </location>
</feature>
<dbReference type="PANTHER" id="PTHR43390:SF1">
    <property type="entry name" value="CHLOROPLAST PROCESSING PEPTIDASE"/>
    <property type="match status" value="1"/>
</dbReference>
<evidence type="ECO:0000259" key="4">
    <source>
        <dbReference type="Pfam" id="PF10502"/>
    </source>
</evidence>
<keyword evidence="6" id="KW-1185">Reference proteome</keyword>
<dbReference type="EMBL" id="JAMRXG010000001">
    <property type="protein sequence ID" value="MCM6771890.1"/>
    <property type="molecule type" value="Genomic_DNA"/>
</dbReference>
<dbReference type="PANTHER" id="PTHR43390">
    <property type="entry name" value="SIGNAL PEPTIDASE I"/>
    <property type="match status" value="1"/>
</dbReference>
<evidence type="ECO:0000256" key="3">
    <source>
        <dbReference type="PIRSR" id="PIRSR600223-1"/>
    </source>
</evidence>
<dbReference type="InterPro" id="IPR000223">
    <property type="entry name" value="Pept_S26A_signal_pept_1"/>
</dbReference>
<feature type="domain" description="Peptidase S26" evidence="4">
    <location>
        <begin position="19"/>
        <end position="95"/>
    </location>
</feature>
<name>A0A9X2E1J8_9NOCA</name>
<gene>
    <name evidence="5" type="ORF">NDR86_00215</name>
</gene>
<proteinExistence type="inferred from homology"/>
<dbReference type="GO" id="GO:0006465">
    <property type="term" value="P:signal peptide processing"/>
    <property type="evidence" value="ECO:0007669"/>
    <property type="project" value="InterPro"/>
</dbReference>
<protein>
    <submittedName>
        <fullName evidence="5">S26 family signal peptidase</fullName>
    </submittedName>
</protein>
<evidence type="ECO:0000256" key="2">
    <source>
        <dbReference type="ARBA" id="ARBA00009370"/>
    </source>
</evidence>
<dbReference type="PRINTS" id="PR00727">
    <property type="entry name" value="LEADERPTASE"/>
</dbReference>
<evidence type="ECO:0000256" key="1">
    <source>
        <dbReference type="ARBA" id="ARBA00004401"/>
    </source>
</evidence>
<comment type="subcellular location">
    <subcellularLocation>
        <location evidence="1">Cell membrane</location>
        <topology evidence="1">Single-pass type II membrane protein</topology>
    </subcellularLocation>
</comment>
<dbReference type="Proteomes" id="UP001139157">
    <property type="component" value="Unassembled WGS sequence"/>
</dbReference>
<accession>A0A9X2E1J8</accession>
<dbReference type="Pfam" id="PF10502">
    <property type="entry name" value="Peptidase_S26"/>
    <property type="match status" value="2"/>
</dbReference>
<dbReference type="GO" id="GO:0005886">
    <property type="term" value="C:plasma membrane"/>
    <property type="evidence" value="ECO:0007669"/>
    <property type="project" value="UniProtKB-SubCell"/>
</dbReference>
<dbReference type="AlphaFoldDB" id="A0A9X2E1J8"/>
<dbReference type="SUPFAM" id="SSF51306">
    <property type="entry name" value="LexA/Signal peptidase"/>
    <property type="match status" value="1"/>
</dbReference>
<reference evidence="5" key="1">
    <citation type="submission" date="2022-06" db="EMBL/GenBank/DDBJ databases">
        <title>Novel species in genus nocardia.</title>
        <authorList>
            <person name="Li F."/>
        </authorList>
    </citation>
    <scope>NUCLEOTIDE SEQUENCE</scope>
    <source>
        <strain evidence="5">CDC141</strain>
    </source>
</reference>
<feature type="active site" evidence="3">
    <location>
        <position position="28"/>
    </location>
</feature>
<organism evidence="5 6">
    <name type="scientific">Nocardia pulmonis</name>
    <dbReference type="NCBI Taxonomy" id="2951408"/>
    <lineage>
        <taxon>Bacteria</taxon>
        <taxon>Bacillati</taxon>
        <taxon>Actinomycetota</taxon>
        <taxon>Actinomycetes</taxon>
        <taxon>Mycobacteriales</taxon>
        <taxon>Nocardiaceae</taxon>
        <taxon>Nocardia</taxon>
    </lineage>
</organism>
<evidence type="ECO:0000313" key="5">
    <source>
        <dbReference type="EMBL" id="MCM6771890.1"/>
    </source>
</evidence>
<dbReference type="Gene3D" id="2.10.109.10">
    <property type="entry name" value="Umud Fragment, subunit A"/>
    <property type="match status" value="1"/>
</dbReference>
<evidence type="ECO:0000313" key="6">
    <source>
        <dbReference type="Proteomes" id="UP001139157"/>
    </source>
</evidence>
<feature type="active site" evidence="3">
    <location>
        <position position="83"/>
    </location>
</feature>
<sequence>MRTLRAVTRLAVAALRGELVAVTVRGASMEPAYRSGDRVLVRRGGLPARGDVVVVEHLGIGGEPWRRCVHAAAGLSARRWMIKRVAAAPGDPVPREQVPALARVPETSVPQGRLVLLGDNKRVSFDSRRVGYVPAERVLGTVLCRLPGSAEALVVEPADARARSVGG</sequence>
<comment type="similarity">
    <text evidence="2">Belongs to the peptidase S26 family.</text>
</comment>
<dbReference type="InterPro" id="IPR019533">
    <property type="entry name" value="Peptidase_S26"/>
</dbReference>
<dbReference type="InterPro" id="IPR036286">
    <property type="entry name" value="LexA/Signal_pep-like_sf"/>
</dbReference>
<dbReference type="CDD" id="cd06530">
    <property type="entry name" value="S26_SPase_I"/>
    <property type="match status" value="1"/>
</dbReference>
<comment type="caution">
    <text evidence="5">The sequence shown here is derived from an EMBL/GenBank/DDBJ whole genome shotgun (WGS) entry which is preliminary data.</text>
</comment>
<dbReference type="RefSeq" id="WP_251908773.1">
    <property type="nucleotide sequence ID" value="NZ_JAMRXG010000001.1"/>
</dbReference>